<dbReference type="RefSeq" id="WP_253674228.1">
    <property type="nucleotide sequence ID" value="NZ_JAMTCP010000059.1"/>
</dbReference>
<sequence length="50" mass="5498">MTTDAAIATPDQMAKVGRIARILITLVRSELRSGIDRILRFITLATRSNA</sequence>
<gene>
    <name evidence="1" type="ORF">LX15_005939</name>
</gene>
<evidence type="ECO:0008006" key="3">
    <source>
        <dbReference type="Google" id="ProtNLM"/>
    </source>
</evidence>
<keyword evidence="2" id="KW-1185">Reference proteome</keyword>
<evidence type="ECO:0000313" key="2">
    <source>
        <dbReference type="Proteomes" id="UP001205311"/>
    </source>
</evidence>
<comment type="caution">
    <text evidence="1">The sequence shown here is derived from an EMBL/GenBank/DDBJ whole genome shotgun (WGS) entry which is preliminary data.</text>
</comment>
<dbReference type="EMBL" id="JAMTCP010000059">
    <property type="protein sequence ID" value="MCP2262205.1"/>
    <property type="molecule type" value="Genomic_DNA"/>
</dbReference>
<dbReference type="InterPro" id="IPR016095">
    <property type="entry name" value="Ribosomal_uL1_3-a/b-sand"/>
</dbReference>
<proteinExistence type="predicted"/>
<protein>
    <recommendedName>
        <fullName evidence="3">Transposase</fullName>
    </recommendedName>
</protein>
<dbReference type="Gene3D" id="3.40.50.790">
    <property type="match status" value="1"/>
</dbReference>
<organism evidence="1 2">
    <name type="scientific">Streptoalloteichus tenebrarius (strain ATCC 17920 / DSM 40477 / JCM 4838 / CBS 697.72 / NBRC 16177 / NCIMB 11028 / NRRL B-12390 / A12253. 1 / ISP 5477)</name>
    <name type="common">Streptomyces tenebrarius</name>
    <dbReference type="NCBI Taxonomy" id="1933"/>
    <lineage>
        <taxon>Bacteria</taxon>
        <taxon>Bacillati</taxon>
        <taxon>Actinomycetota</taxon>
        <taxon>Actinomycetes</taxon>
        <taxon>Pseudonocardiales</taxon>
        <taxon>Pseudonocardiaceae</taxon>
        <taxon>Streptoalloteichus</taxon>
    </lineage>
</organism>
<evidence type="ECO:0000313" key="1">
    <source>
        <dbReference type="EMBL" id="MCP2262205.1"/>
    </source>
</evidence>
<name>A0ABT1I3Q7_STRSD</name>
<accession>A0ABT1I3Q7</accession>
<reference evidence="1 2" key="1">
    <citation type="submission" date="2022-06" db="EMBL/GenBank/DDBJ databases">
        <title>Genomic Encyclopedia of Archaeal and Bacterial Type Strains, Phase II (KMG-II): from individual species to whole genera.</title>
        <authorList>
            <person name="Goeker M."/>
        </authorList>
    </citation>
    <scope>NUCLEOTIDE SEQUENCE [LARGE SCALE GENOMIC DNA]</scope>
    <source>
        <strain evidence="1 2">DSM 40477</strain>
    </source>
</reference>
<dbReference type="Proteomes" id="UP001205311">
    <property type="component" value="Unassembled WGS sequence"/>
</dbReference>